<evidence type="ECO:0000256" key="1">
    <source>
        <dbReference type="ARBA" id="ARBA00004123"/>
    </source>
</evidence>
<sequence length="152" mass="15729">MESSRHHAGGGGRSSAGGRGGRTYECLFCDKTFHKSAALGGHQRAHRKGRLGGDNWNPCYGHPTTADLCASWAAAPDSGNPSATTPPIIGTPIFTTLPQRPRGHGDDGSSHDIGSDDGGASFLASQKDGGDTIDGSEEFNLDLDELIILAGL</sequence>
<dbReference type="PANTHER" id="PTHR45730">
    <property type="entry name" value="ZINC FINGER PROTEIN JAGGED"/>
    <property type="match status" value="1"/>
</dbReference>
<evidence type="ECO:0000256" key="7">
    <source>
        <dbReference type="PROSITE-ProRule" id="PRU00042"/>
    </source>
</evidence>
<keyword evidence="5" id="KW-0862">Zinc</keyword>
<dbReference type="FunFam" id="3.30.160.60:FF:000870">
    <property type="entry name" value="zinc finger protein 197 isoform X1"/>
    <property type="match status" value="1"/>
</dbReference>
<dbReference type="SUPFAM" id="SSF57667">
    <property type="entry name" value="beta-beta-alpha zinc fingers"/>
    <property type="match status" value="1"/>
</dbReference>
<protein>
    <recommendedName>
        <fullName evidence="9">C2H2-type domain-containing protein</fullName>
    </recommendedName>
</protein>
<proteinExistence type="predicted"/>
<dbReference type="AlphaFoldDB" id="A0A6G1D6U1"/>
<dbReference type="GO" id="GO:0005634">
    <property type="term" value="C:nucleus"/>
    <property type="evidence" value="ECO:0007669"/>
    <property type="project" value="UniProtKB-SubCell"/>
</dbReference>
<reference evidence="10 11" key="1">
    <citation type="submission" date="2019-11" db="EMBL/GenBank/DDBJ databases">
        <title>Whole genome sequence of Oryza granulata.</title>
        <authorList>
            <person name="Li W."/>
        </authorList>
    </citation>
    <scope>NUCLEOTIDE SEQUENCE [LARGE SCALE GENOMIC DNA]</scope>
    <source>
        <strain evidence="11">cv. Menghai</strain>
        <tissue evidence="10">Leaf</tissue>
    </source>
</reference>
<organism evidence="10 11">
    <name type="scientific">Oryza meyeriana var. granulata</name>
    <dbReference type="NCBI Taxonomy" id="110450"/>
    <lineage>
        <taxon>Eukaryota</taxon>
        <taxon>Viridiplantae</taxon>
        <taxon>Streptophyta</taxon>
        <taxon>Embryophyta</taxon>
        <taxon>Tracheophyta</taxon>
        <taxon>Spermatophyta</taxon>
        <taxon>Magnoliopsida</taxon>
        <taxon>Liliopsida</taxon>
        <taxon>Poales</taxon>
        <taxon>Poaceae</taxon>
        <taxon>BOP clade</taxon>
        <taxon>Oryzoideae</taxon>
        <taxon>Oryzeae</taxon>
        <taxon>Oryzinae</taxon>
        <taxon>Oryza</taxon>
        <taxon>Oryza meyeriana</taxon>
    </lineage>
</organism>
<evidence type="ECO:0000256" key="8">
    <source>
        <dbReference type="SAM" id="MobiDB-lite"/>
    </source>
</evidence>
<keyword evidence="4 7" id="KW-0863">Zinc-finger</keyword>
<dbReference type="PANTHER" id="PTHR45730:SF54">
    <property type="entry name" value="C2H2-TYPE DOMAIN-CONTAINING PROTEIN"/>
    <property type="match status" value="1"/>
</dbReference>
<name>A0A6G1D6U1_9ORYZ</name>
<dbReference type="EMBL" id="SPHZ02000007">
    <property type="protein sequence ID" value="KAF0907493.1"/>
    <property type="molecule type" value="Genomic_DNA"/>
</dbReference>
<comment type="caution">
    <text evidence="10">The sequence shown here is derived from an EMBL/GenBank/DDBJ whole genome shotgun (WGS) entry which is preliminary data.</text>
</comment>
<evidence type="ECO:0000256" key="4">
    <source>
        <dbReference type="ARBA" id="ARBA00022771"/>
    </source>
</evidence>
<dbReference type="Proteomes" id="UP000479710">
    <property type="component" value="Unassembled WGS sequence"/>
</dbReference>
<dbReference type="PROSITE" id="PS00028">
    <property type="entry name" value="ZINC_FINGER_C2H2_1"/>
    <property type="match status" value="1"/>
</dbReference>
<accession>A0A6G1D6U1</accession>
<comment type="subcellular location">
    <subcellularLocation>
        <location evidence="1">Nucleus</location>
    </subcellularLocation>
</comment>
<gene>
    <name evidence="10" type="ORF">E2562_017418</name>
</gene>
<feature type="region of interest" description="Disordered" evidence="8">
    <location>
        <begin position="76"/>
        <end position="136"/>
    </location>
</feature>
<evidence type="ECO:0000256" key="2">
    <source>
        <dbReference type="ARBA" id="ARBA00022723"/>
    </source>
</evidence>
<keyword evidence="3" id="KW-0677">Repeat</keyword>
<feature type="compositionally biased region" description="Basic and acidic residues" evidence="8">
    <location>
        <begin position="103"/>
        <end position="114"/>
    </location>
</feature>
<dbReference type="InterPro" id="IPR045320">
    <property type="entry name" value="JAGGED/SL1-like"/>
</dbReference>
<dbReference type="InterPro" id="IPR036236">
    <property type="entry name" value="Znf_C2H2_sf"/>
</dbReference>
<dbReference type="Gene3D" id="3.30.160.60">
    <property type="entry name" value="Classic Zinc Finger"/>
    <property type="match status" value="1"/>
</dbReference>
<dbReference type="GO" id="GO:0008270">
    <property type="term" value="F:zinc ion binding"/>
    <property type="evidence" value="ECO:0007669"/>
    <property type="project" value="UniProtKB-KW"/>
</dbReference>
<feature type="domain" description="C2H2-type" evidence="9">
    <location>
        <begin position="24"/>
        <end position="51"/>
    </location>
</feature>
<evidence type="ECO:0000256" key="6">
    <source>
        <dbReference type="ARBA" id="ARBA00023242"/>
    </source>
</evidence>
<evidence type="ECO:0000313" key="10">
    <source>
        <dbReference type="EMBL" id="KAF0907493.1"/>
    </source>
</evidence>
<keyword evidence="11" id="KW-1185">Reference proteome</keyword>
<evidence type="ECO:0000259" key="9">
    <source>
        <dbReference type="PROSITE" id="PS50157"/>
    </source>
</evidence>
<dbReference type="InterPro" id="IPR013087">
    <property type="entry name" value="Znf_C2H2_type"/>
</dbReference>
<evidence type="ECO:0000256" key="3">
    <source>
        <dbReference type="ARBA" id="ARBA00022737"/>
    </source>
</evidence>
<keyword evidence="6" id="KW-0539">Nucleus</keyword>
<evidence type="ECO:0000256" key="5">
    <source>
        <dbReference type="ARBA" id="ARBA00022833"/>
    </source>
</evidence>
<dbReference type="GO" id="GO:0003700">
    <property type="term" value="F:DNA-binding transcription factor activity"/>
    <property type="evidence" value="ECO:0007669"/>
    <property type="project" value="InterPro"/>
</dbReference>
<keyword evidence="2" id="KW-0479">Metal-binding</keyword>
<evidence type="ECO:0000313" key="11">
    <source>
        <dbReference type="Proteomes" id="UP000479710"/>
    </source>
</evidence>
<dbReference type="PROSITE" id="PS50157">
    <property type="entry name" value="ZINC_FINGER_C2H2_2"/>
    <property type="match status" value="1"/>
</dbReference>
<feature type="compositionally biased region" description="Low complexity" evidence="8">
    <location>
        <begin position="81"/>
        <end position="98"/>
    </location>
</feature>